<proteinExistence type="predicted"/>
<name>A0AAD8ZQW6_9TELE</name>
<evidence type="ECO:0000313" key="1">
    <source>
        <dbReference type="EMBL" id="KAK1803788.1"/>
    </source>
</evidence>
<sequence>LIDHKPATESEQPWRPEFGWLLGVRSYTHAALVKLLPCPRSRGPLPSASQQKEVLKQRACLAQAACVFSRRASPPRRLAALCLRSSRLQARRFPRQHAVPAADMTDMLMNENKPVSGYDTEGKEGVRIQSCHCAEGPVTLRYLQYARRSLQDAHAHLGKGSSAVGFPQLANYLHD</sequence>
<feature type="non-terminal residue" evidence="1">
    <location>
        <position position="1"/>
    </location>
</feature>
<organism evidence="1 2">
    <name type="scientific">Electrophorus voltai</name>
    <dbReference type="NCBI Taxonomy" id="2609070"/>
    <lineage>
        <taxon>Eukaryota</taxon>
        <taxon>Metazoa</taxon>
        <taxon>Chordata</taxon>
        <taxon>Craniata</taxon>
        <taxon>Vertebrata</taxon>
        <taxon>Euteleostomi</taxon>
        <taxon>Actinopterygii</taxon>
        <taxon>Neopterygii</taxon>
        <taxon>Teleostei</taxon>
        <taxon>Ostariophysi</taxon>
        <taxon>Gymnotiformes</taxon>
        <taxon>Gymnotoidei</taxon>
        <taxon>Gymnotidae</taxon>
        <taxon>Electrophorus</taxon>
    </lineage>
</organism>
<dbReference type="Proteomes" id="UP001239994">
    <property type="component" value="Unassembled WGS sequence"/>
</dbReference>
<dbReference type="EMBL" id="JAROKS010000005">
    <property type="protein sequence ID" value="KAK1803788.1"/>
    <property type="molecule type" value="Genomic_DNA"/>
</dbReference>
<evidence type="ECO:0000313" key="2">
    <source>
        <dbReference type="Proteomes" id="UP001239994"/>
    </source>
</evidence>
<reference evidence="1" key="1">
    <citation type="submission" date="2023-03" db="EMBL/GenBank/DDBJ databases">
        <title>Electrophorus voltai genome.</title>
        <authorList>
            <person name="Bian C."/>
        </authorList>
    </citation>
    <scope>NUCLEOTIDE SEQUENCE</scope>
    <source>
        <strain evidence="1">CB-2022</strain>
        <tissue evidence="1">Muscle</tissue>
    </source>
</reference>
<dbReference type="AlphaFoldDB" id="A0AAD8ZQW6"/>
<gene>
    <name evidence="1" type="ORF">P4O66_020811</name>
</gene>
<accession>A0AAD8ZQW6</accession>
<protein>
    <submittedName>
        <fullName evidence="1">Uncharacterized protein</fullName>
    </submittedName>
</protein>
<comment type="caution">
    <text evidence="1">The sequence shown here is derived from an EMBL/GenBank/DDBJ whole genome shotgun (WGS) entry which is preliminary data.</text>
</comment>
<keyword evidence="2" id="KW-1185">Reference proteome</keyword>